<gene>
    <name evidence="4" type="ORF">Cgig2_030431</name>
</gene>
<evidence type="ECO:0000256" key="1">
    <source>
        <dbReference type="PROSITE-ProRule" id="PRU00047"/>
    </source>
</evidence>
<dbReference type="Proteomes" id="UP001153076">
    <property type="component" value="Unassembled WGS sequence"/>
</dbReference>
<dbReference type="SUPFAM" id="SSF57756">
    <property type="entry name" value="Retrovirus zinc finger-like domains"/>
    <property type="match status" value="1"/>
</dbReference>
<protein>
    <recommendedName>
        <fullName evidence="3">CCHC-type domain-containing protein</fullName>
    </recommendedName>
</protein>
<dbReference type="OrthoDB" id="1844242at2759"/>
<accession>A0A9Q1KP21</accession>
<reference evidence="4" key="1">
    <citation type="submission" date="2022-04" db="EMBL/GenBank/DDBJ databases">
        <title>Carnegiea gigantea Genome sequencing and assembly v2.</title>
        <authorList>
            <person name="Copetti D."/>
            <person name="Sanderson M.J."/>
            <person name="Burquez A."/>
            <person name="Wojciechowski M.F."/>
        </authorList>
    </citation>
    <scope>NUCLEOTIDE SEQUENCE</scope>
    <source>
        <strain evidence="4">SGP5-SGP5p</strain>
        <tissue evidence="4">Aerial part</tissue>
    </source>
</reference>
<feature type="region of interest" description="Disordered" evidence="2">
    <location>
        <begin position="1"/>
        <end position="40"/>
    </location>
</feature>
<keyword evidence="1" id="KW-0862">Zinc</keyword>
<dbReference type="GO" id="GO:0003676">
    <property type="term" value="F:nucleic acid binding"/>
    <property type="evidence" value="ECO:0007669"/>
    <property type="project" value="InterPro"/>
</dbReference>
<evidence type="ECO:0000313" key="5">
    <source>
        <dbReference type="Proteomes" id="UP001153076"/>
    </source>
</evidence>
<dbReference type="AlphaFoldDB" id="A0A9Q1KP21"/>
<dbReference type="GO" id="GO:0008270">
    <property type="term" value="F:zinc ion binding"/>
    <property type="evidence" value="ECO:0007669"/>
    <property type="project" value="UniProtKB-KW"/>
</dbReference>
<dbReference type="InterPro" id="IPR036875">
    <property type="entry name" value="Znf_CCHC_sf"/>
</dbReference>
<evidence type="ECO:0000313" key="4">
    <source>
        <dbReference type="EMBL" id="KAJ8447200.1"/>
    </source>
</evidence>
<feature type="compositionally biased region" description="Low complexity" evidence="2">
    <location>
        <begin position="142"/>
        <end position="153"/>
    </location>
</feature>
<keyword evidence="5" id="KW-1185">Reference proteome</keyword>
<evidence type="ECO:0000259" key="3">
    <source>
        <dbReference type="PROSITE" id="PS50158"/>
    </source>
</evidence>
<comment type="caution">
    <text evidence="4">The sequence shown here is derived from an EMBL/GenBank/DDBJ whole genome shotgun (WGS) entry which is preliminary data.</text>
</comment>
<dbReference type="EMBL" id="JAKOGI010000040">
    <property type="protein sequence ID" value="KAJ8447200.1"/>
    <property type="molecule type" value="Genomic_DNA"/>
</dbReference>
<evidence type="ECO:0000256" key="2">
    <source>
        <dbReference type="SAM" id="MobiDB-lite"/>
    </source>
</evidence>
<sequence>MSDDDEISVASEDVGMTRQRQKEGKKAAKEESRYSNPLKHFGKAGHDKVEEWGWGERIEQKLADTYQKIGCIAAVECYNLMLGEYSVELTNSRKLVTTTQQIIYNQLVHLMETHDMGTVDAKAGRVVDRYELDDDYDRCILPPTNGRRSGRSPSNRRDSQMQGTRSRRCSKCGEVGHTRHTCRNPRADFDANYEGDVVKVEDLLDGSYVPGH</sequence>
<dbReference type="InterPro" id="IPR001878">
    <property type="entry name" value="Znf_CCHC"/>
</dbReference>
<proteinExistence type="predicted"/>
<feature type="domain" description="CCHC-type" evidence="3">
    <location>
        <begin position="167"/>
        <end position="184"/>
    </location>
</feature>
<feature type="compositionally biased region" description="Basic and acidic residues" evidence="2">
    <location>
        <begin position="20"/>
        <end position="33"/>
    </location>
</feature>
<keyword evidence="1" id="KW-0479">Metal-binding</keyword>
<name>A0A9Q1KP21_9CARY</name>
<organism evidence="4 5">
    <name type="scientific">Carnegiea gigantea</name>
    <dbReference type="NCBI Taxonomy" id="171969"/>
    <lineage>
        <taxon>Eukaryota</taxon>
        <taxon>Viridiplantae</taxon>
        <taxon>Streptophyta</taxon>
        <taxon>Embryophyta</taxon>
        <taxon>Tracheophyta</taxon>
        <taxon>Spermatophyta</taxon>
        <taxon>Magnoliopsida</taxon>
        <taxon>eudicotyledons</taxon>
        <taxon>Gunneridae</taxon>
        <taxon>Pentapetalae</taxon>
        <taxon>Caryophyllales</taxon>
        <taxon>Cactineae</taxon>
        <taxon>Cactaceae</taxon>
        <taxon>Cactoideae</taxon>
        <taxon>Echinocereeae</taxon>
        <taxon>Carnegiea</taxon>
    </lineage>
</organism>
<dbReference type="PROSITE" id="PS50158">
    <property type="entry name" value="ZF_CCHC"/>
    <property type="match status" value="1"/>
</dbReference>
<feature type="region of interest" description="Disordered" evidence="2">
    <location>
        <begin position="141"/>
        <end position="170"/>
    </location>
</feature>
<keyword evidence="1" id="KW-0863">Zinc-finger</keyword>